<organism evidence="2 3">
    <name type="scientific">Sphingobium limneticum</name>
    <dbReference type="NCBI Taxonomy" id="1007511"/>
    <lineage>
        <taxon>Bacteria</taxon>
        <taxon>Pseudomonadati</taxon>
        <taxon>Pseudomonadota</taxon>
        <taxon>Alphaproteobacteria</taxon>
        <taxon>Sphingomonadales</taxon>
        <taxon>Sphingomonadaceae</taxon>
        <taxon>Sphingobium</taxon>
    </lineage>
</organism>
<dbReference type="Proteomes" id="UP000326364">
    <property type="component" value="Unassembled WGS sequence"/>
</dbReference>
<dbReference type="EMBL" id="VYQA01000019">
    <property type="protein sequence ID" value="KAA9025192.1"/>
    <property type="molecule type" value="Genomic_DNA"/>
</dbReference>
<proteinExistence type="predicted"/>
<evidence type="ECO:0000313" key="3">
    <source>
        <dbReference type="Proteomes" id="UP000325933"/>
    </source>
</evidence>
<dbReference type="Proteomes" id="UP000325933">
    <property type="component" value="Unassembled WGS sequence"/>
</dbReference>
<sequence>MAHQASRAYKLQLSDAGMQLFLDDHCRLCHLVGDLLSYGSTLFVAVHLLHLCPGGEMANALLDPELHQLGGRKIRHVGTSRILSDLVHSIAAEIETAGVIYSSPQVWKIFLAALLHMRDAEDVHILRSYHVMLDKIKRSAR</sequence>
<evidence type="ECO:0000313" key="1">
    <source>
        <dbReference type="EMBL" id="KAA9012946.1"/>
    </source>
</evidence>
<accession>A0A5J5HTA0</accession>
<evidence type="ECO:0000313" key="2">
    <source>
        <dbReference type="EMBL" id="KAA9025192.1"/>
    </source>
</evidence>
<gene>
    <name evidence="2" type="ORF">F4U95_20145</name>
    <name evidence="1" type="ORF">F4U96_20020</name>
</gene>
<protein>
    <recommendedName>
        <fullName evidence="5">Cytochrome c domain-containing protein</fullName>
    </recommendedName>
</protein>
<reference evidence="3 4" key="1">
    <citation type="submission" date="2019-09" db="EMBL/GenBank/DDBJ databases">
        <authorList>
            <person name="Feng G."/>
        </authorList>
    </citation>
    <scope>NUCLEOTIDE SEQUENCE [LARGE SCALE GENOMIC DNA]</scope>
    <source>
        <strain evidence="2 3">KACC 19283</strain>
        <strain evidence="1 4">KACC 19284</strain>
    </source>
</reference>
<dbReference type="AlphaFoldDB" id="A0A5J5HTA0"/>
<keyword evidence="4" id="KW-1185">Reference proteome</keyword>
<dbReference type="RefSeq" id="WP_088189776.1">
    <property type="nucleotide sequence ID" value="NZ_VYPZ01000026.1"/>
</dbReference>
<evidence type="ECO:0008006" key="5">
    <source>
        <dbReference type="Google" id="ProtNLM"/>
    </source>
</evidence>
<dbReference type="EMBL" id="VYQB01000019">
    <property type="protein sequence ID" value="KAA9012946.1"/>
    <property type="molecule type" value="Genomic_DNA"/>
</dbReference>
<comment type="caution">
    <text evidence="2">The sequence shown here is derived from an EMBL/GenBank/DDBJ whole genome shotgun (WGS) entry which is preliminary data.</text>
</comment>
<name>A0A5J5HTA0_9SPHN</name>
<evidence type="ECO:0000313" key="4">
    <source>
        <dbReference type="Proteomes" id="UP000326364"/>
    </source>
</evidence>